<evidence type="ECO:0000313" key="1">
    <source>
        <dbReference type="EMBL" id="SQC38315.1"/>
    </source>
</evidence>
<sequence length="105" mass="11704">MPAPANRRSVRCCRRAQRIVTTHSPFAFVIAPADDAAEQLAIEGFQFSNQALRRLMRETLSAGVGVQQTGQRHGVFFRQRGACDRRRQMPERRVVISCGDSGSDS</sequence>
<dbReference type="AlphaFoldDB" id="A0A2X3EWK6"/>
<organism evidence="1 2">
    <name type="scientific">Klebsiella pneumoniae</name>
    <dbReference type="NCBI Taxonomy" id="573"/>
    <lineage>
        <taxon>Bacteria</taxon>
        <taxon>Pseudomonadati</taxon>
        <taxon>Pseudomonadota</taxon>
        <taxon>Gammaproteobacteria</taxon>
        <taxon>Enterobacterales</taxon>
        <taxon>Enterobacteriaceae</taxon>
        <taxon>Klebsiella/Raoultella group</taxon>
        <taxon>Klebsiella</taxon>
        <taxon>Klebsiella pneumoniae complex</taxon>
    </lineage>
</organism>
<accession>A0A2X3EWK6</accession>
<dbReference type="Proteomes" id="UP000251088">
    <property type="component" value="Unassembled WGS sequence"/>
</dbReference>
<name>A0A2X3EWK6_KLEPN</name>
<evidence type="ECO:0000313" key="2">
    <source>
        <dbReference type="Proteomes" id="UP000251088"/>
    </source>
</evidence>
<dbReference type="EMBL" id="UAWN01000013">
    <property type="protein sequence ID" value="SQC38315.1"/>
    <property type="molecule type" value="Genomic_DNA"/>
</dbReference>
<proteinExistence type="predicted"/>
<reference evidence="1 2" key="1">
    <citation type="submission" date="2018-06" db="EMBL/GenBank/DDBJ databases">
        <authorList>
            <consortium name="Pathogen Informatics"/>
            <person name="Doyle S."/>
        </authorList>
    </citation>
    <scope>NUCLEOTIDE SEQUENCE [LARGE SCALE GENOMIC DNA]</scope>
    <source>
        <strain evidence="1 2">NCTC9128</strain>
    </source>
</reference>
<protein>
    <submittedName>
        <fullName evidence="1">Uncharacterized protein</fullName>
    </submittedName>
</protein>
<gene>
    <name evidence="1" type="ORF">NCTC9128_04436</name>
</gene>